<accession>A0ABW0W8U9</accession>
<dbReference type="EMBL" id="JBHSOW010000127">
    <property type="protein sequence ID" value="MFC5653484.1"/>
    <property type="molecule type" value="Genomic_DNA"/>
</dbReference>
<gene>
    <name evidence="2" type="ORF">ACFPYJ_31075</name>
</gene>
<dbReference type="Pfam" id="PF04309">
    <property type="entry name" value="G3P_antiterm"/>
    <property type="match status" value="1"/>
</dbReference>
<keyword evidence="1" id="KW-0319">Glycerol metabolism</keyword>
<dbReference type="RefSeq" id="WP_379192138.1">
    <property type="nucleotide sequence ID" value="NZ_JBHSOW010000127.1"/>
</dbReference>
<keyword evidence="1" id="KW-0805">Transcription regulation</keyword>
<evidence type="ECO:0000256" key="1">
    <source>
        <dbReference type="PIRNR" id="PIRNR016897"/>
    </source>
</evidence>
<sequence>MLKGNPQVLPAVRKIKDMEALLDSPFEYMVLLGGHLGQLKSMVDLARQNGKHILLHADLIDGLKNDEYAAEFLCQSIRPAGLISTRASVMKRTKQNKLIAIQRLFLIDSDAIEHSYALLEKTQPDYIEVLPGIMPTMIQEVKERTGIPVIAGGLIRTQQHIHDALGAGASAITTSRRELWTEWLKADKTVK</sequence>
<dbReference type="Proteomes" id="UP001596047">
    <property type="component" value="Unassembled WGS sequence"/>
</dbReference>
<protein>
    <recommendedName>
        <fullName evidence="1">Glycerol uptake operon antiterminator regulatory protein</fullName>
    </recommendedName>
</protein>
<comment type="caution">
    <text evidence="2">The sequence shown here is derived from an EMBL/GenBank/DDBJ whole genome shotgun (WGS) entry which is preliminary data.</text>
</comment>
<name>A0ABW0W8U9_9BACL</name>
<evidence type="ECO:0000313" key="2">
    <source>
        <dbReference type="EMBL" id="MFC5653484.1"/>
    </source>
</evidence>
<organism evidence="2 3">
    <name type="scientific">Paenibacillus solisilvae</name>
    <dbReference type="NCBI Taxonomy" id="2486751"/>
    <lineage>
        <taxon>Bacteria</taxon>
        <taxon>Bacillati</taxon>
        <taxon>Bacillota</taxon>
        <taxon>Bacilli</taxon>
        <taxon>Bacillales</taxon>
        <taxon>Paenibacillaceae</taxon>
        <taxon>Paenibacillus</taxon>
    </lineage>
</organism>
<proteinExistence type="predicted"/>
<dbReference type="PIRSF" id="PIRSF016897">
    <property type="entry name" value="GlpP"/>
    <property type="match status" value="1"/>
</dbReference>
<dbReference type="InterPro" id="IPR013785">
    <property type="entry name" value="Aldolase_TIM"/>
</dbReference>
<dbReference type="Gene3D" id="3.20.20.70">
    <property type="entry name" value="Aldolase class I"/>
    <property type="match status" value="1"/>
</dbReference>
<comment type="function">
    <text evidence="1">Regulates expression of the glpD operon. In the presence of glycerol 3-phosphate (G3P) causes antitermination of transcription of glpD at the inverted repeat of the leader region to enhance its transcription. Binds and stabilizes glpD leader mRNA.</text>
</comment>
<keyword evidence="1" id="KW-0694">RNA-binding</keyword>
<dbReference type="InterPro" id="IPR006699">
    <property type="entry name" value="GlpP"/>
</dbReference>
<keyword evidence="3" id="KW-1185">Reference proteome</keyword>
<dbReference type="PANTHER" id="PTHR35787:SF1">
    <property type="entry name" value="GLYCEROL UPTAKE OPERON ANTITERMINATOR REGULATORY PROTEIN"/>
    <property type="match status" value="1"/>
</dbReference>
<evidence type="ECO:0000313" key="3">
    <source>
        <dbReference type="Proteomes" id="UP001596047"/>
    </source>
</evidence>
<reference evidence="3" key="1">
    <citation type="journal article" date="2019" name="Int. J. Syst. Evol. Microbiol.">
        <title>The Global Catalogue of Microorganisms (GCM) 10K type strain sequencing project: providing services to taxonomists for standard genome sequencing and annotation.</title>
        <authorList>
            <consortium name="The Broad Institute Genomics Platform"/>
            <consortium name="The Broad Institute Genome Sequencing Center for Infectious Disease"/>
            <person name="Wu L."/>
            <person name="Ma J."/>
        </authorList>
    </citation>
    <scope>NUCLEOTIDE SEQUENCE [LARGE SCALE GENOMIC DNA]</scope>
    <source>
        <strain evidence="3">CGMCC 1.3240</strain>
    </source>
</reference>
<dbReference type="SUPFAM" id="SSF110391">
    <property type="entry name" value="GlpP-like"/>
    <property type="match status" value="1"/>
</dbReference>
<dbReference type="PANTHER" id="PTHR35787">
    <property type="entry name" value="GLYCEROL UPTAKE OPERON ANTITERMINATOR REGULATORY PROTEIN"/>
    <property type="match status" value="1"/>
</dbReference>
<keyword evidence="1" id="KW-0804">Transcription</keyword>